<proteinExistence type="inferred from homology"/>
<dbReference type="OrthoDB" id="9764377at2"/>
<evidence type="ECO:0000256" key="3">
    <source>
        <dbReference type="SAM" id="SignalP"/>
    </source>
</evidence>
<evidence type="ECO:0000256" key="1">
    <source>
        <dbReference type="ARBA" id="ARBA00008779"/>
    </source>
</evidence>
<dbReference type="PANTHER" id="PTHR43751">
    <property type="entry name" value="SULFATASE"/>
    <property type="match status" value="1"/>
</dbReference>
<feature type="domain" description="Sulfatase N-terminal" evidence="4">
    <location>
        <begin position="29"/>
        <end position="403"/>
    </location>
</feature>
<dbReference type="PANTHER" id="PTHR43751:SF6">
    <property type="entry name" value="N-ACETYLGALACTOSAMINE-6-O-SULFATASE"/>
    <property type="match status" value="1"/>
</dbReference>
<dbReference type="AlphaFoldDB" id="A0A4R5DUZ2"/>
<keyword evidence="2" id="KW-0378">Hydrolase</keyword>
<keyword evidence="3" id="KW-0732">Signal</keyword>
<keyword evidence="6" id="KW-1185">Reference proteome</keyword>
<dbReference type="GO" id="GO:0016787">
    <property type="term" value="F:hydrolase activity"/>
    <property type="evidence" value="ECO:0007669"/>
    <property type="project" value="UniProtKB-KW"/>
</dbReference>
<protein>
    <submittedName>
        <fullName evidence="5">Arylsulfatase</fullName>
    </submittedName>
</protein>
<name>A0A4R5DUZ2_9BACT</name>
<accession>A0A4R5DUZ2</accession>
<evidence type="ECO:0000259" key="4">
    <source>
        <dbReference type="Pfam" id="PF00884"/>
    </source>
</evidence>
<dbReference type="Proteomes" id="UP000294850">
    <property type="component" value="Unassembled WGS sequence"/>
</dbReference>
<dbReference type="InterPro" id="IPR017850">
    <property type="entry name" value="Alkaline_phosphatase_core_sf"/>
</dbReference>
<dbReference type="CDD" id="cd16143">
    <property type="entry name" value="ARS_like"/>
    <property type="match status" value="1"/>
</dbReference>
<sequence length="512" mass="56166">MKKLVKAALLCLCVTSVQVSAQTAKKPRPNVIYIYADDLGYGDLSSYGATKISTPNVDRLAKEGLKFTNAHSTSGTCTPSRYALMTGQYPWRKKGTGILPGDAALIIPLEHKTLPSVFQKAGYKTGAVGKWHLGLGEADQKINWNAPIKKGVNSVGFDYSFVFPATSDRVPTIFIENDNVVGREENDPIEVDYKQPVGNEPTGKDHPELLKLQSSPNHGHNNTIVNGIGRIGYMSGGKKARWTDEEVAHVFVDRAESFIEQHQKEPFFLYFSLNDIHVPRMPSTMFKGKSGLGLRGDAILQLDWTVGRILKKLEALGIEKNTLIIFTSDNGPVLDDGYADGAVTQLNGHNQLGPLRGGKYSAFEGGTRVPFLVRWPGTVKAGAVSDALVCQIDLIASFANLFGQTLAKEDAPDSQNLFETFTGKNLKGRQILVQQGAAFSLVKENWKYIEPAKGPKVEKLTNVESGTNDDPQLYDLRKDIGEKTDLASQHPEIVKELAAILQKIRDEGRSRQ</sequence>
<dbReference type="InterPro" id="IPR000917">
    <property type="entry name" value="Sulfatase_N"/>
</dbReference>
<evidence type="ECO:0000313" key="6">
    <source>
        <dbReference type="Proteomes" id="UP000294850"/>
    </source>
</evidence>
<dbReference type="Pfam" id="PF00884">
    <property type="entry name" value="Sulfatase"/>
    <property type="match status" value="1"/>
</dbReference>
<organism evidence="5 6">
    <name type="scientific">Dyadobacter psychrotolerans</name>
    <dbReference type="NCBI Taxonomy" id="2541721"/>
    <lineage>
        <taxon>Bacteria</taxon>
        <taxon>Pseudomonadati</taxon>
        <taxon>Bacteroidota</taxon>
        <taxon>Cytophagia</taxon>
        <taxon>Cytophagales</taxon>
        <taxon>Spirosomataceae</taxon>
        <taxon>Dyadobacter</taxon>
    </lineage>
</organism>
<evidence type="ECO:0000256" key="2">
    <source>
        <dbReference type="ARBA" id="ARBA00022801"/>
    </source>
</evidence>
<dbReference type="RefSeq" id="WP_131956029.1">
    <property type="nucleotide sequence ID" value="NZ_SMFL01000001.1"/>
</dbReference>
<comment type="caution">
    <text evidence="5">The sequence shown here is derived from an EMBL/GenBank/DDBJ whole genome shotgun (WGS) entry which is preliminary data.</text>
</comment>
<feature type="chain" id="PRO_5020724986" evidence="3">
    <location>
        <begin position="22"/>
        <end position="512"/>
    </location>
</feature>
<comment type="similarity">
    <text evidence="1">Belongs to the sulfatase family.</text>
</comment>
<reference evidence="5 6" key="1">
    <citation type="submission" date="2019-03" db="EMBL/GenBank/DDBJ databases">
        <title>Dyadobacter AR-3-6 sp. nov., isolated from arctic soil.</title>
        <authorList>
            <person name="Chaudhary D.K."/>
        </authorList>
    </citation>
    <scope>NUCLEOTIDE SEQUENCE [LARGE SCALE GENOMIC DNA]</scope>
    <source>
        <strain evidence="5 6">AR-3-6</strain>
    </source>
</reference>
<dbReference type="PROSITE" id="PS00149">
    <property type="entry name" value="SULFATASE_2"/>
    <property type="match status" value="1"/>
</dbReference>
<dbReference type="Gene3D" id="3.30.1120.10">
    <property type="match status" value="1"/>
</dbReference>
<dbReference type="SUPFAM" id="SSF53649">
    <property type="entry name" value="Alkaline phosphatase-like"/>
    <property type="match status" value="1"/>
</dbReference>
<dbReference type="EMBL" id="SMFL01000001">
    <property type="protein sequence ID" value="TDE18279.1"/>
    <property type="molecule type" value="Genomic_DNA"/>
</dbReference>
<dbReference type="InterPro" id="IPR024607">
    <property type="entry name" value="Sulfatase_CS"/>
</dbReference>
<dbReference type="InterPro" id="IPR052701">
    <property type="entry name" value="GAG_Ulvan_Degrading_Sulfatases"/>
</dbReference>
<gene>
    <name evidence="5" type="ORF">E0F88_01695</name>
</gene>
<feature type="signal peptide" evidence="3">
    <location>
        <begin position="1"/>
        <end position="21"/>
    </location>
</feature>
<dbReference type="PROSITE" id="PS00523">
    <property type="entry name" value="SULFATASE_1"/>
    <property type="match status" value="1"/>
</dbReference>
<evidence type="ECO:0000313" key="5">
    <source>
        <dbReference type="EMBL" id="TDE18279.1"/>
    </source>
</evidence>
<dbReference type="Gene3D" id="3.40.720.10">
    <property type="entry name" value="Alkaline Phosphatase, subunit A"/>
    <property type="match status" value="1"/>
</dbReference>